<dbReference type="GO" id="GO:0016987">
    <property type="term" value="F:sigma factor activity"/>
    <property type="evidence" value="ECO:0007669"/>
    <property type="project" value="InterPro"/>
</dbReference>
<evidence type="ECO:0000259" key="1">
    <source>
        <dbReference type="Pfam" id="PF08281"/>
    </source>
</evidence>
<protein>
    <submittedName>
        <fullName evidence="2">Sigma-70 family RNA polymerase sigma factor</fullName>
    </submittedName>
</protein>
<gene>
    <name evidence="2" type="ORF">IFO71_01270</name>
</gene>
<dbReference type="AlphaFoldDB" id="A0AAW3ZFF4"/>
<dbReference type="GO" id="GO:0003677">
    <property type="term" value="F:DNA binding"/>
    <property type="evidence" value="ECO:0007669"/>
    <property type="project" value="InterPro"/>
</dbReference>
<dbReference type="Pfam" id="PF08281">
    <property type="entry name" value="Sigma70_r4_2"/>
    <property type="match status" value="1"/>
</dbReference>
<organism evidence="2 3">
    <name type="scientific">Pseudomarimonas arenosa</name>
    <dbReference type="NCBI Taxonomy" id="2774145"/>
    <lineage>
        <taxon>Bacteria</taxon>
        <taxon>Pseudomonadati</taxon>
        <taxon>Pseudomonadota</taxon>
        <taxon>Gammaproteobacteria</taxon>
        <taxon>Lysobacterales</taxon>
        <taxon>Lysobacteraceae</taxon>
        <taxon>Pseudomarimonas</taxon>
    </lineage>
</organism>
<dbReference type="Proteomes" id="UP000613768">
    <property type="component" value="Unassembled WGS sequence"/>
</dbReference>
<dbReference type="RefSeq" id="WP_192027712.1">
    <property type="nucleotide sequence ID" value="NZ_JACYTR010000002.1"/>
</dbReference>
<sequence length="233" mass="26281">MDTPEPDSTLEALSSTALNARLALTDWENDTEFVKHEQVFRLFRRANDSGDRARAGQLSAALSRRLLRLSKGFAVQSGIYPGNIDNLDQAAEEISQFVWECLVARPKDAAHAEEYFGQLFTRRAIDFQRRLLAKKRKCQDSLDALDQVPEDVPDSWSDPAPNPEVVLATKQEHALIVRRMQAILTKQELSTYVMLYVEEMPVKDIAASLGVTPRTVNNYKNAALDKICKEFTP</sequence>
<dbReference type="GO" id="GO:0006352">
    <property type="term" value="P:DNA-templated transcription initiation"/>
    <property type="evidence" value="ECO:0007669"/>
    <property type="project" value="InterPro"/>
</dbReference>
<keyword evidence="3" id="KW-1185">Reference proteome</keyword>
<evidence type="ECO:0000313" key="3">
    <source>
        <dbReference type="Proteomes" id="UP000613768"/>
    </source>
</evidence>
<name>A0AAW3ZFF4_9GAMM</name>
<comment type="caution">
    <text evidence="2">The sequence shown here is derived from an EMBL/GenBank/DDBJ whole genome shotgun (WGS) entry which is preliminary data.</text>
</comment>
<dbReference type="InterPro" id="IPR013324">
    <property type="entry name" value="RNA_pol_sigma_r3/r4-like"/>
</dbReference>
<dbReference type="InterPro" id="IPR036388">
    <property type="entry name" value="WH-like_DNA-bd_sf"/>
</dbReference>
<evidence type="ECO:0000313" key="2">
    <source>
        <dbReference type="EMBL" id="MBD8524359.1"/>
    </source>
</evidence>
<dbReference type="InterPro" id="IPR013249">
    <property type="entry name" value="RNA_pol_sigma70_r4_t2"/>
</dbReference>
<proteinExistence type="predicted"/>
<dbReference type="SUPFAM" id="SSF88659">
    <property type="entry name" value="Sigma3 and sigma4 domains of RNA polymerase sigma factors"/>
    <property type="match status" value="1"/>
</dbReference>
<dbReference type="Gene3D" id="1.10.10.10">
    <property type="entry name" value="Winged helix-like DNA-binding domain superfamily/Winged helix DNA-binding domain"/>
    <property type="match status" value="1"/>
</dbReference>
<dbReference type="EMBL" id="JACYTR010000002">
    <property type="protein sequence ID" value="MBD8524359.1"/>
    <property type="molecule type" value="Genomic_DNA"/>
</dbReference>
<reference evidence="2 3" key="1">
    <citation type="submission" date="2020-09" db="EMBL/GenBank/DDBJ databases">
        <title>Pseudoxanthomonas sp. CAU 1598 isolated from sand of Yaerae Beach.</title>
        <authorList>
            <person name="Kim W."/>
        </authorList>
    </citation>
    <scope>NUCLEOTIDE SEQUENCE [LARGE SCALE GENOMIC DNA]</scope>
    <source>
        <strain evidence="2 3">CAU 1598</strain>
    </source>
</reference>
<feature type="domain" description="RNA polymerase sigma factor 70 region 4 type 2" evidence="1">
    <location>
        <begin position="182"/>
        <end position="226"/>
    </location>
</feature>
<accession>A0AAW3ZFF4</accession>